<dbReference type="EMBL" id="KZ820438">
    <property type="protein sequence ID" value="PWN47420.1"/>
    <property type="molecule type" value="Genomic_DNA"/>
</dbReference>
<protein>
    <submittedName>
        <fullName evidence="1">Uncharacterized protein</fullName>
    </submittedName>
</protein>
<proteinExistence type="predicted"/>
<organism evidence="1 2">
    <name type="scientific">Violaceomyces palustris</name>
    <dbReference type="NCBI Taxonomy" id="1673888"/>
    <lineage>
        <taxon>Eukaryota</taxon>
        <taxon>Fungi</taxon>
        <taxon>Dikarya</taxon>
        <taxon>Basidiomycota</taxon>
        <taxon>Ustilaginomycotina</taxon>
        <taxon>Ustilaginomycetes</taxon>
        <taxon>Violaceomycetales</taxon>
        <taxon>Violaceomycetaceae</taxon>
        <taxon>Violaceomyces</taxon>
    </lineage>
</organism>
<dbReference type="Proteomes" id="UP000245626">
    <property type="component" value="Unassembled WGS sequence"/>
</dbReference>
<sequence>MSERGHLLTLPSEVLELILSFLDPIDLISFSVTCKRAHDQVMSKDRVGNQLLWLTIFNNLWDPIDHDPTLHHDPPCSHHQNDPKGKAKESQHHHSLHPHAIRSNLNFMQETLKRSKALHNLLSLNGQDQDFNQNTLMTSRQLSSYNQTLEGLLSIATSIAAVKPSNPTRCVRDEQESDDSDQENDVLDLDKPENEARSRKRLKSQSGHSSRAHSAMDPSPNVEFLDGIFGDDYRGQLRWSEWIFPREKVKVLHDWLVHLKHEQACNPPWKHSDGAVSSTNQGAEHHPAKGQESSIDAKGKQRNRRRSSRLNKSDVPIKLRDIISDSEQQVLEKFPLPDQQEAARLHCLHGFKRPRYSREKKTYKVKSGKVVESLGFTGSLATDFGSKLRPESDKLQRCLARERVYDCARFGYENSWGPFKSYRKMQGGQRTRAEVESHFSLEDLDQDSDDEDDDDEDWQAPQSEGEGFTARLLSSIPSGMSSDSEDTGAQSEAGADGTRDSRMEGEADEDLDTEEEDQIVIEEADEEDGEEDEDGPDNDYNEESFINLIWEYSGSLARKQIEEIEARLEEKGEKSSDGVRIFHSLTRKRRRSERRSERIEASSDASEGASAEAEQALKVWKYSSKIVDWEMVESIMVCMDSNLVQAWSDEWLGQELNLPGRKFKKGFDPDSGWDMSRGYKFPERSLQDDPSLDDRSDPLFTKRPDEVGEKDGDQDKPFDWAFVESFWCGTYAFLDYPDFIDYNIKKANKSQTEWIHRALELDHDDLNHHESSIFRAGSVKRPSRSWKEPLPMLLNQPEAVGDLLLLRLELLPLSEQKPTSEQDAEEEMLEAEEILRDPRYPTLRFRGHTYSKGDSEPRGRTHGKVRPVFSTSESAPGGLKEIVGLHWTITHNYEGLDRWRLQGVQPGKPGTSCPIYGIWTDCESHQGSPNGPWIYWRKDDRKWSEIERIQRSGRDT</sequence>
<name>A0ACD0NNS4_9BASI</name>
<keyword evidence="2" id="KW-1185">Reference proteome</keyword>
<evidence type="ECO:0000313" key="1">
    <source>
        <dbReference type="EMBL" id="PWN47420.1"/>
    </source>
</evidence>
<reference evidence="1 2" key="1">
    <citation type="journal article" date="2018" name="Mol. Biol. Evol.">
        <title>Broad Genomic Sampling Reveals a Smut Pathogenic Ancestry of the Fungal Clade Ustilaginomycotina.</title>
        <authorList>
            <person name="Kijpornyongpan T."/>
            <person name="Mondo S.J."/>
            <person name="Barry K."/>
            <person name="Sandor L."/>
            <person name="Lee J."/>
            <person name="Lipzen A."/>
            <person name="Pangilinan J."/>
            <person name="LaButti K."/>
            <person name="Hainaut M."/>
            <person name="Henrissat B."/>
            <person name="Grigoriev I.V."/>
            <person name="Spatafora J.W."/>
            <person name="Aime M.C."/>
        </authorList>
    </citation>
    <scope>NUCLEOTIDE SEQUENCE [LARGE SCALE GENOMIC DNA]</scope>
    <source>
        <strain evidence="1 2">SA 807</strain>
    </source>
</reference>
<accession>A0ACD0NNS4</accession>
<evidence type="ECO:0000313" key="2">
    <source>
        <dbReference type="Proteomes" id="UP000245626"/>
    </source>
</evidence>
<gene>
    <name evidence="1" type="ORF">IE53DRAFT_390452</name>
</gene>